<proteinExistence type="predicted"/>
<evidence type="ECO:0000259" key="6">
    <source>
        <dbReference type="PROSITE" id="PS51123"/>
    </source>
</evidence>
<evidence type="ECO:0000256" key="1">
    <source>
        <dbReference type="ARBA" id="ARBA00004370"/>
    </source>
</evidence>
<organism evidence="7 8">
    <name type="scientific">Aliiruegeria lutimaris</name>
    <dbReference type="NCBI Taxonomy" id="571298"/>
    <lineage>
        <taxon>Bacteria</taxon>
        <taxon>Pseudomonadati</taxon>
        <taxon>Pseudomonadota</taxon>
        <taxon>Alphaproteobacteria</taxon>
        <taxon>Rhodobacterales</taxon>
        <taxon>Roseobacteraceae</taxon>
        <taxon>Aliiruegeria</taxon>
    </lineage>
</organism>
<dbReference type="InterPro" id="IPR024370">
    <property type="entry name" value="PBP_domain"/>
</dbReference>
<dbReference type="STRING" id="571298.SAMN04488026_100789"/>
<dbReference type="Pfam" id="PF12849">
    <property type="entry name" value="PBP_like_2"/>
    <property type="match status" value="1"/>
</dbReference>
<evidence type="ECO:0000313" key="8">
    <source>
        <dbReference type="Proteomes" id="UP000199382"/>
    </source>
</evidence>
<sequence length="517" mass="55736">MLSRAAAIAALLLFGAAPVAAQDAFLTSRDGGISLEGTMLGFDGEFYRLRTEFGVITIDAEGVDCEGPGCPDLLSPIADIRLSGDASLGQILLPAMVETFAATNAFLPKRVQETEERFSYHLIDPTQDRLVARFHFDLSDTAQGLNDLMEDRADLAMANRAATADEIARGQAAGIGDLSGPRRSRIVALDALVAVVASRNPVRRISLEQLAGIRSGKIQSWSELGGTPNAIDLHEMVPDGTTEQFFPEGGAKGAESERSGWLLRHESSPGLVDTVARNPEALGLVRYSKMDHARPLVLTGSCGRQISVSPEAIKAEDYPLPLPLYLYVPPRRLPLLGREFLDWLNTPSAEMAVRRAGYVDQVPVEIPVAAQGERLANAISAAGDEVSLEDLQELVTAMSGARRLTATFRFRNGSANLDAQSEGNLDRLARDIEIGLHDGNEIILAGFSDGLGPADANRALSLERAQTVSDALRAIIPAADWERVRLTAIGMGEALPLACDDNERGRQTNRRVEVWLR</sequence>
<comment type="subcellular location">
    <subcellularLocation>
        <location evidence="1">Membrane</location>
    </subcellularLocation>
</comment>
<reference evidence="7 8" key="1">
    <citation type="submission" date="2016-10" db="EMBL/GenBank/DDBJ databases">
        <authorList>
            <person name="de Groot N.N."/>
        </authorList>
    </citation>
    <scope>NUCLEOTIDE SEQUENCE [LARGE SCALE GENOMIC DNA]</scope>
    <source>
        <strain evidence="7 8">DSM 25294</strain>
    </source>
</reference>
<evidence type="ECO:0000256" key="2">
    <source>
        <dbReference type="ARBA" id="ARBA00022729"/>
    </source>
</evidence>
<gene>
    <name evidence="7" type="ORF">SAMN04488026_100789</name>
</gene>
<dbReference type="InterPro" id="IPR006665">
    <property type="entry name" value="OmpA-like"/>
</dbReference>
<protein>
    <submittedName>
        <fullName evidence="7">Phosphate ABC transporter substrate-binding protein, PhoT family</fullName>
    </submittedName>
</protein>
<dbReference type="Proteomes" id="UP000199382">
    <property type="component" value="Unassembled WGS sequence"/>
</dbReference>
<dbReference type="GO" id="GO:0016020">
    <property type="term" value="C:membrane"/>
    <property type="evidence" value="ECO:0007669"/>
    <property type="project" value="UniProtKB-SubCell"/>
</dbReference>
<dbReference type="InterPro" id="IPR006664">
    <property type="entry name" value="OMP_bac"/>
</dbReference>
<dbReference type="PANTHER" id="PTHR30570:SF1">
    <property type="entry name" value="PHOSPHATE-BINDING PROTEIN PSTS"/>
    <property type="match status" value="1"/>
</dbReference>
<dbReference type="SUPFAM" id="SSF103088">
    <property type="entry name" value="OmpA-like"/>
    <property type="match status" value="1"/>
</dbReference>
<evidence type="ECO:0000256" key="4">
    <source>
        <dbReference type="PROSITE-ProRule" id="PRU00473"/>
    </source>
</evidence>
<keyword evidence="8" id="KW-1185">Reference proteome</keyword>
<feature type="signal peptide" evidence="5">
    <location>
        <begin position="1"/>
        <end position="21"/>
    </location>
</feature>
<keyword evidence="2 5" id="KW-0732">Signal</keyword>
<accession>A0A1G8NLC5</accession>
<dbReference type="Gene3D" id="3.40.190.10">
    <property type="entry name" value="Periplasmic binding protein-like II"/>
    <property type="match status" value="2"/>
</dbReference>
<dbReference type="EMBL" id="FNEK01000007">
    <property type="protein sequence ID" value="SDI80796.1"/>
    <property type="molecule type" value="Genomic_DNA"/>
</dbReference>
<dbReference type="CDD" id="cd07185">
    <property type="entry name" value="OmpA_C-like"/>
    <property type="match status" value="1"/>
</dbReference>
<dbReference type="AlphaFoldDB" id="A0A1G8NLC5"/>
<dbReference type="Pfam" id="PF00691">
    <property type="entry name" value="OmpA"/>
    <property type="match status" value="1"/>
</dbReference>
<evidence type="ECO:0000256" key="5">
    <source>
        <dbReference type="SAM" id="SignalP"/>
    </source>
</evidence>
<feature type="domain" description="OmpA-like" evidence="6">
    <location>
        <begin position="397"/>
        <end position="517"/>
    </location>
</feature>
<dbReference type="PRINTS" id="PR01021">
    <property type="entry name" value="OMPADOMAIN"/>
</dbReference>
<evidence type="ECO:0000313" key="7">
    <source>
        <dbReference type="EMBL" id="SDI80796.1"/>
    </source>
</evidence>
<evidence type="ECO:0000256" key="3">
    <source>
        <dbReference type="ARBA" id="ARBA00023136"/>
    </source>
</evidence>
<dbReference type="PROSITE" id="PS51123">
    <property type="entry name" value="OMPA_2"/>
    <property type="match status" value="1"/>
</dbReference>
<dbReference type="InterPro" id="IPR050811">
    <property type="entry name" value="Phosphate_ABC_transporter"/>
</dbReference>
<dbReference type="InterPro" id="IPR036737">
    <property type="entry name" value="OmpA-like_sf"/>
</dbReference>
<dbReference type="PANTHER" id="PTHR30570">
    <property type="entry name" value="PERIPLASMIC PHOSPHATE BINDING COMPONENT OF PHOSPHATE ABC TRANSPORTER"/>
    <property type="match status" value="1"/>
</dbReference>
<dbReference type="Gene3D" id="3.30.1330.60">
    <property type="entry name" value="OmpA-like domain"/>
    <property type="match status" value="1"/>
</dbReference>
<name>A0A1G8NLC5_9RHOB</name>
<feature type="chain" id="PRO_5011574844" evidence="5">
    <location>
        <begin position="22"/>
        <end position="517"/>
    </location>
</feature>
<dbReference type="SUPFAM" id="SSF53850">
    <property type="entry name" value="Periplasmic binding protein-like II"/>
    <property type="match status" value="1"/>
</dbReference>
<keyword evidence="3 4" id="KW-0472">Membrane</keyword>